<keyword evidence="9" id="KW-1185">Reference proteome</keyword>
<name>A0A2N8KJT4_9BURK</name>
<feature type="domain" description="Major facilitator superfamily (MFS) profile" evidence="7">
    <location>
        <begin position="17"/>
        <end position="498"/>
    </location>
</feature>
<evidence type="ECO:0000256" key="5">
    <source>
        <dbReference type="ARBA" id="ARBA00023136"/>
    </source>
</evidence>
<feature type="transmembrane region" description="Helical" evidence="6">
    <location>
        <begin position="87"/>
        <end position="106"/>
    </location>
</feature>
<evidence type="ECO:0000256" key="2">
    <source>
        <dbReference type="ARBA" id="ARBA00022448"/>
    </source>
</evidence>
<gene>
    <name evidence="8" type="ORF">C1I89_14780</name>
</gene>
<comment type="subcellular location">
    <subcellularLocation>
        <location evidence="1">Membrane</location>
        <topology evidence="1">Multi-pass membrane protein</topology>
    </subcellularLocation>
</comment>
<dbReference type="PROSITE" id="PS50850">
    <property type="entry name" value="MFS"/>
    <property type="match status" value="1"/>
</dbReference>
<feature type="transmembrane region" description="Helical" evidence="6">
    <location>
        <begin position="146"/>
        <end position="165"/>
    </location>
</feature>
<comment type="caution">
    <text evidence="8">The sequence shown here is derived from an EMBL/GenBank/DDBJ whole genome shotgun (WGS) entry which is preliminary data.</text>
</comment>
<dbReference type="Gene3D" id="1.20.1250.20">
    <property type="entry name" value="MFS general substrate transporter like domains"/>
    <property type="match status" value="2"/>
</dbReference>
<keyword evidence="2" id="KW-0813">Transport</keyword>
<evidence type="ECO:0000313" key="9">
    <source>
        <dbReference type="Proteomes" id="UP000235994"/>
    </source>
</evidence>
<dbReference type="GO" id="GO:0022857">
    <property type="term" value="F:transmembrane transporter activity"/>
    <property type="evidence" value="ECO:0007669"/>
    <property type="project" value="InterPro"/>
</dbReference>
<feature type="transmembrane region" description="Helical" evidence="6">
    <location>
        <begin position="112"/>
        <end position="134"/>
    </location>
</feature>
<evidence type="ECO:0000256" key="1">
    <source>
        <dbReference type="ARBA" id="ARBA00004141"/>
    </source>
</evidence>
<reference evidence="8 9" key="1">
    <citation type="submission" date="2018-01" db="EMBL/GenBank/DDBJ databases">
        <title>The draft genome of an aniline degradation strain ANB-1.</title>
        <authorList>
            <person name="Zhang L."/>
            <person name="Jiang J."/>
        </authorList>
    </citation>
    <scope>NUCLEOTIDE SEQUENCE [LARGE SCALE GENOMIC DNA]</scope>
    <source>
        <strain evidence="8 9">ANB-1</strain>
    </source>
</reference>
<feature type="transmembrane region" description="Helical" evidence="6">
    <location>
        <begin position="12"/>
        <end position="36"/>
    </location>
</feature>
<evidence type="ECO:0000256" key="4">
    <source>
        <dbReference type="ARBA" id="ARBA00022989"/>
    </source>
</evidence>
<dbReference type="InterPro" id="IPR020846">
    <property type="entry name" value="MFS_dom"/>
</dbReference>
<feature type="transmembrane region" description="Helical" evidence="6">
    <location>
        <begin position="56"/>
        <end position="80"/>
    </location>
</feature>
<feature type="transmembrane region" description="Helical" evidence="6">
    <location>
        <begin position="276"/>
        <end position="295"/>
    </location>
</feature>
<dbReference type="InterPro" id="IPR011701">
    <property type="entry name" value="MFS"/>
</dbReference>
<protein>
    <submittedName>
        <fullName evidence="8">MFS transporter</fullName>
    </submittedName>
</protein>
<keyword evidence="3 6" id="KW-0812">Transmembrane</keyword>
<feature type="transmembrane region" description="Helical" evidence="6">
    <location>
        <begin position="238"/>
        <end position="256"/>
    </location>
</feature>
<dbReference type="GO" id="GO:0016020">
    <property type="term" value="C:membrane"/>
    <property type="evidence" value="ECO:0007669"/>
    <property type="project" value="UniProtKB-SubCell"/>
</dbReference>
<feature type="transmembrane region" description="Helical" evidence="6">
    <location>
        <begin position="376"/>
        <end position="398"/>
    </location>
</feature>
<feature type="transmembrane region" description="Helical" evidence="6">
    <location>
        <begin position="208"/>
        <end position="226"/>
    </location>
</feature>
<evidence type="ECO:0000256" key="3">
    <source>
        <dbReference type="ARBA" id="ARBA00022692"/>
    </source>
</evidence>
<accession>A0A2N8KJT4</accession>
<dbReference type="PANTHER" id="PTHR42718">
    <property type="entry name" value="MAJOR FACILITATOR SUPERFAMILY MULTIDRUG TRANSPORTER MFSC"/>
    <property type="match status" value="1"/>
</dbReference>
<feature type="transmembrane region" description="Helical" evidence="6">
    <location>
        <begin position="315"/>
        <end position="335"/>
    </location>
</feature>
<dbReference type="Proteomes" id="UP000235994">
    <property type="component" value="Unassembled WGS sequence"/>
</dbReference>
<organism evidence="8 9">
    <name type="scientific">Achromobacter pulmonis</name>
    <dbReference type="NCBI Taxonomy" id="1389932"/>
    <lineage>
        <taxon>Bacteria</taxon>
        <taxon>Pseudomonadati</taxon>
        <taxon>Pseudomonadota</taxon>
        <taxon>Betaproteobacteria</taxon>
        <taxon>Burkholderiales</taxon>
        <taxon>Alcaligenaceae</taxon>
        <taxon>Achromobacter</taxon>
    </lineage>
</organism>
<evidence type="ECO:0000313" key="8">
    <source>
        <dbReference type="EMBL" id="PND33712.1"/>
    </source>
</evidence>
<dbReference type="SUPFAM" id="SSF103473">
    <property type="entry name" value="MFS general substrate transporter"/>
    <property type="match status" value="1"/>
</dbReference>
<proteinExistence type="predicted"/>
<evidence type="ECO:0000256" key="6">
    <source>
        <dbReference type="SAM" id="Phobius"/>
    </source>
</evidence>
<dbReference type="EMBL" id="POQS01000003">
    <property type="protein sequence ID" value="PND33712.1"/>
    <property type="molecule type" value="Genomic_DNA"/>
</dbReference>
<dbReference type="PANTHER" id="PTHR42718:SF9">
    <property type="entry name" value="MAJOR FACILITATOR SUPERFAMILY MULTIDRUG TRANSPORTER MFSC"/>
    <property type="match status" value="1"/>
</dbReference>
<evidence type="ECO:0000259" key="7">
    <source>
        <dbReference type="PROSITE" id="PS50850"/>
    </source>
</evidence>
<feature type="transmembrane region" description="Helical" evidence="6">
    <location>
        <begin position="177"/>
        <end position="196"/>
    </location>
</feature>
<feature type="transmembrane region" description="Helical" evidence="6">
    <location>
        <begin position="410"/>
        <end position="430"/>
    </location>
</feature>
<dbReference type="Pfam" id="PF07690">
    <property type="entry name" value="MFS_1"/>
    <property type="match status" value="1"/>
</dbReference>
<feature type="transmembrane region" description="Helical" evidence="6">
    <location>
        <begin position="344"/>
        <end position="364"/>
    </location>
</feature>
<keyword evidence="4 6" id="KW-1133">Transmembrane helix</keyword>
<dbReference type="InterPro" id="IPR036259">
    <property type="entry name" value="MFS_trans_sf"/>
</dbReference>
<feature type="transmembrane region" description="Helical" evidence="6">
    <location>
        <begin position="475"/>
        <end position="496"/>
    </location>
</feature>
<keyword evidence="5 6" id="KW-0472">Membrane</keyword>
<dbReference type="AlphaFoldDB" id="A0A2N8KJT4"/>
<sequence length="510" mass="54509">MPTPVAGPQQGPILTPSIVVALTGILISAMAALLNNRVGALALADIRGGYGFGFDAASWITTAFSAGELIAMPFSSWFVMTLSMRRFHLWMVTACALIAAVLPFVQDLGLLIFLRFLQGLTCGALIPILLTAGLKLMPASVRLYGMSLYALTATFAPNIAIWLSGLWTDQVVDIRLVYWQIIPLCLISGLMVGFSLPREPITKGKPGNWLGLIFGVPALGLIVIGLDQGVRLDWFNSPLIVATLITGISLLIVYFLTEWYHPAPFIKLQILGRRNLAICPLLFACILVVLASSVALPSQFVGAVQDFRPMQTAPIALIIALPQPVLGLIVAALLYQQWMDARKLFAAGLALIALASFLGAQFTAQWNDEQFLLAQVLQAIGQPMTIVSMLFLVTSAVAPHEGPYISGVMNSMRAFGALLSSAFVGQFLALRGRFHSDTLLTHAGLASDAVPGTAQATGLGNVISQQSLVLSVADAYRVLGMLALLLIPFVLMLRYYPPPGSAPAVRAPSA</sequence>